<name>A0A562T4N1_CHIJA</name>
<keyword evidence="10 11" id="KW-0472">Membrane</keyword>
<dbReference type="OrthoDB" id="9786665at2"/>
<feature type="domain" description="Major facilitator superfamily (MFS) profile" evidence="12">
    <location>
        <begin position="24"/>
        <end position="414"/>
    </location>
</feature>
<keyword evidence="4" id="KW-0813">Transport</keyword>
<feature type="transmembrane region" description="Helical" evidence="11">
    <location>
        <begin position="156"/>
        <end position="175"/>
    </location>
</feature>
<dbReference type="EMBL" id="VLLG01000003">
    <property type="protein sequence ID" value="TWI88501.1"/>
    <property type="molecule type" value="Genomic_DNA"/>
</dbReference>
<dbReference type="SUPFAM" id="SSF103473">
    <property type="entry name" value="MFS general substrate transporter"/>
    <property type="match status" value="1"/>
</dbReference>
<dbReference type="Proteomes" id="UP000316778">
    <property type="component" value="Unassembled WGS sequence"/>
</dbReference>
<comment type="caution">
    <text evidence="13">The sequence shown here is derived from an EMBL/GenBank/DDBJ whole genome shotgun (WGS) entry which is preliminary data.</text>
</comment>
<organism evidence="13 14">
    <name type="scientific">Chitinophaga japonensis</name>
    <name type="common">Flexibacter japonensis</name>
    <dbReference type="NCBI Taxonomy" id="104662"/>
    <lineage>
        <taxon>Bacteria</taxon>
        <taxon>Pseudomonadati</taxon>
        <taxon>Bacteroidota</taxon>
        <taxon>Chitinophagia</taxon>
        <taxon>Chitinophagales</taxon>
        <taxon>Chitinophagaceae</taxon>
        <taxon>Chitinophaga</taxon>
    </lineage>
</organism>
<keyword evidence="14" id="KW-1185">Reference proteome</keyword>
<dbReference type="AlphaFoldDB" id="A0A562T4N1"/>
<evidence type="ECO:0000256" key="7">
    <source>
        <dbReference type="ARBA" id="ARBA00022597"/>
    </source>
</evidence>
<proteinExistence type="inferred from homology"/>
<evidence type="ECO:0000256" key="11">
    <source>
        <dbReference type="SAM" id="Phobius"/>
    </source>
</evidence>
<dbReference type="InterPro" id="IPR050375">
    <property type="entry name" value="MFS_TsgA-like"/>
</dbReference>
<evidence type="ECO:0000256" key="1">
    <source>
        <dbReference type="ARBA" id="ARBA00003321"/>
    </source>
</evidence>
<dbReference type="InterPro" id="IPR005275">
    <property type="entry name" value="Lfuc_symporter_FucP"/>
</dbReference>
<dbReference type="InterPro" id="IPR036259">
    <property type="entry name" value="MFS_trans_sf"/>
</dbReference>
<feature type="transmembrane region" description="Helical" evidence="11">
    <location>
        <begin position="364"/>
        <end position="384"/>
    </location>
</feature>
<dbReference type="PROSITE" id="PS50850">
    <property type="entry name" value="MFS"/>
    <property type="match status" value="1"/>
</dbReference>
<dbReference type="NCBIfam" id="TIGR01272">
    <property type="entry name" value="gluP"/>
    <property type="match status" value="1"/>
</dbReference>
<dbReference type="PANTHER" id="PTHR43702:SF3">
    <property type="entry name" value="PROTEIN TSGA"/>
    <property type="match status" value="1"/>
</dbReference>
<evidence type="ECO:0000256" key="6">
    <source>
        <dbReference type="ARBA" id="ARBA00022519"/>
    </source>
</evidence>
<dbReference type="CDD" id="cd17394">
    <property type="entry name" value="MFS_FucP_like"/>
    <property type="match status" value="1"/>
</dbReference>
<dbReference type="Pfam" id="PF07690">
    <property type="entry name" value="MFS_1"/>
    <property type="match status" value="1"/>
</dbReference>
<feature type="transmembrane region" description="Helical" evidence="11">
    <location>
        <begin position="330"/>
        <end position="352"/>
    </location>
</feature>
<dbReference type="GO" id="GO:1904659">
    <property type="term" value="P:D-glucose transmembrane transport"/>
    <property type="evidence" value="ECO:0007669"/>
    <property type="project" value="InterPro"/>
</dbReference>
<feature type="transmembrane region" description="Helical" evidence="11">
    <location>
        <begin position="187"/>
        <end position="208"/>
    </location>
</feature>
<feature type="transmembrane region" description="Helical" evidence="11">
    <location>
        <begin position="276"/>
        <end position="294"/>
    </location>
</feature>
<evidence type="ECO:0000259" key="12">
    <source>
        <dbReference type="PROSITE" id="PS50850"/>
    </source>
</evidence>
<evidence type="ECO:0000256" key="4">
    <source>
        <dbReference type="ARBA" id="ARBA00022448"/>
    </source>
</evidence>
<feature type="transmembrane region" description="Helical" evidence="11">
    <location>
        <begin position="116"/>
        <end position="135"/>
    </location>
</feature>
<accession>A0A562T4N1</accession>
<dbReference type="GO" id="GO:0005886">
    <property type="term" value="C:plasma membrane"/>
    <property type="evidence" value="ECO:0007669"/>
    <property type="project" value="UniProtKB-SubCell"/>
</dbReference>
<gene>
    <name evidence="13" type="ORF">LX66_2586</name>
</gene>
<evidence type="ECO:0000313" key="14">
    <source>
        <dbReference type="Proteomes" id="UP000316778"/>
    </source>
</evidence>
<dbReference type="PANTHER" id="PTHR43702">
    <property type="entry name" value="L-FUCOSE-PROTON SYMPORTER"/>
    <property type="match status" value="1"/>
</dbReference>
<evidence type="ECO:0000256" key="5">
    <source>
        <dbReference type="ARBA" id="ARBA00022475"/>
    </source>
</evidence>
<comment type="function">
    <text evidence="1">Intake of glucose and galactose.</text>
</comment>
<keyword evidence="7" id="KW-0762">Sugar transport</keyword>
<evidence type="ECO:0000256" key="3">
    <source>
        <dbReference type="ARBA" id="ARBA00009120"/>
    </source>
</evidence>
<dbReference type="RefSeq" id="WP_145713969.1">
    <property type="nucleotide sequence ID" value="NZ_BAAAFY010000001.1"/>
</dbReference>
<dbReference type="GO" id="GO:0015535">
    <property type="term" value="F:fucose:proton symporter activity"/>
    <property type="evidence" value="ECO:0007669"/>
    <property type="project" value="InterPro"/>
</dbReference>
<dbReference type="Gene3D" id="1.20.1250.20">
    <property type="entry name" value="MFS general substrate transporter like domains"/>
    <property type="match status" value="2"/>
</dbReference>
<feature type="transmembrane region" description="Helical" evidence="11">
    <location>
        <begin position="306"/>
        <end position="324"/>
    </location>
</feature>
<keyword evidence="5" id="KW-1003">Cell membrane</keyword>
<keyword evidence="6" id="KW-0997">Cell inner membrane</keyword>
<dbReference type="InterPro" id="IPR011701">
    <property type="entry name" value="MFS"/>
</dbReference>
<dbReference type="NCBIfam" id="TIGR00885">
    <property type="entry name" value="fucP"/>
    <property type="match status" value="1"/>
</dbReference>
<keyword evidence="9 11" id="KW-1133">Transmembrane helix</keyword>
<evidence type="ECO:0000256" key="10">
    <source>
        <dbReference type="ARBA" id="ARBA00023136"/>
    </source>
</evidence>
<evidence type="ECO:0000256" key="2">
    <source>
        <dbReference type="ARBA" id="ARBA00004429"/>
    </source>
</evidence>
<reference evidence="13 14" key="1">
    <citation type="journal article" date="2013" name="Stand. Genomic Sci.">
        <title>Genomic Encyclopedia of Type Strains, Phase I: The one thousand microbial genomes (KMG-I) project.</title>
        <authorList>
            <person name="Kyrpides N.C."/>
            <person name="Woyke T."/>
            <person name="Eisen J.A."/>
            <person name="Garrity G."/>
            <person name="Lilburn T.G."/>
            <person name="Beck B.J."/>
            <person name="Whitman W.B."/>
            <person name="Hugenholtz P."/>
            <person name="Klenk H.P."/>
        </authorList>
    </citation>
    <scope>NUCLEOTIDE SEQUENCE [LARGE SCALE GENOMIC DNA]</scope>
    <source>
        <strain evidence="13 14">DSM 13484</strain>
    </source>
</reference>
<evidence type="ECO:0000256" key="9">
    <source>
        <dbReference type="ARBA" id="ARBA00022989"/>
    </source>
</evidence>
<feature type="transmembrane region" description="Helical" evidence="11">
    <location>
        <begin position="21"/>
        <end position="42"/>
    </location>
</feature>
<feature type="transmembrane region" description="Helical" evidence="11">
    <location>
        <begin position="239"/>
        <end position="264"/>
    </location>
</feature>
<feature type="transmembrane region" description="Helical" evidence="11">
    <location>
        <begin position="390"/>
        <end position="408"/>
    </location>
</feature>
<evidence type="ECO:0000313" key="13">
    <source>
        <dbReference type="EMBL" id="TWI88501.1"/>
    </source>
</evidence>
<feature type="transmembrane region" description="Helical" evidence="11">
    <location>
        <begin position="90"/>
        <end position="110"/>
    </location>
</feature>
<feature type="transmembrane region" description="Helical" evidence="11">
    <location>
        <begin position="62"/>
        <end position="83"/>
    </location>
</feature>
<sequence length="414" mass="44861">MAGATVSTSSVTAVTDSKKSYLFPFILVTSLFFLWGLAYGLLDVLNKHFQEVLNITKTRSTLLQLAYFGAYFLMALPAGLFMNKYGYKRGIILGLLLYAVGAFLFYPSAHYANFEFFLLALFILASGLTCLETAANPYVTVLGSRETSEFRLNLSQCFNGVGSFLGPIIGGALFFGGKEEGGSSDLASVQLTYIVIGVVVLLIALFFYRTALPEIKESTPQDGGAEQVVAKPLFAHTHFVWGVIAQFFYVAAQVGVGALFINYVTEYWQGTSSEKAAYLLAVSLALFTAGRFVGTAIMKTVAPNKLLSLYAVINVVLCAIVMMGKGALSVYALMAVFFFMSIMFPTIFALGVKDLGAHTKKGGAFIIMSIVGGAVVPYVMGLVADGRSTATSYIVPLLCFAVVFYYGWRGYRRK</sequence>
<dbReference type="InterPro" id="IPR005964">
    <property type="entry name" value="Glc/Gal_transptr_bac"/>
</dbReference>
<evidence type="ECO:0000256" key="8">
    <source>
        <dbReference type="ARBA" id="ARBA00022692"/>
    </source>
</evidence>
<dbReference type="InterPro" id="IPR020846">
    <property type="entry name" value="MFS_dom"/>
</dbReference>
<dbReference type="GO" id="GO:0055056">
    <property type="term" value="F:D-glucose transmembrane transporter activity"/>
    <property type="evidence" value="ECO:0007669"/>
    <property type="project" value="InterPro"/>
</dbReference>
<protein>
    <submittedName>
        <fullName evidence="13">FHS family L-fucose permease-like MFS transporter</fullName>
    </submittedName>
</protein>
<dbReference type="GO" id="GO:0005354">
    <property type="term" value="F:galactose transmembrane transporter activity"/>
    <property type="evidence" value="ECO:0007669"/>
    <property type="project" value="InterPro"/>
</dbReference>
<keyword evidence="8 11" id="KW-0812">Transmembrane</keyword>
<comment type="subcellular location">
    <subcellularLocation>
        <location evidence="2">Cell inner membrane</location>
        <topology evidence="2">Multi-pass membrane protein</topology>
    </subcellularLocation>
</comment>
<comment type="similarity">
    <text evidence="3">Belongs to the major facilitator superfamily. FHS transporter (TC 2.A.1.7) family.</text>
</comment>